<protein>
    <recommendedName>
        <fullName evidence="4">Major facilitator superfamily (MFS) profile domain-containing protein</fullName>
    </recommendedName>
</protein>
<feature type="region of interest" description="Disordered" evidence="1">
    <location>
        <begin position="323"/>
        <end position="369"/>
    </location>
</feature>
<keyword evidence="2" id="KW-0472">Membrane</keyword>
<feature type="transmembrane region" description="Helical" evidence="2">
    <location>
        <begin position="565"/>
        <end position="588"/>
    </location>
</feature>
<feature type="transmembrane region" description="Helical" evidence="2">
    <location>
        <begin position="64"/>
        <end position="84"/>
    </location>
</feature>
<dbReference type="PANTHER" id="PTHR11360">
    <property type="entry name" value="MONOCARBOXYLATE TRANSPORTER"/>
    <property type="match status" value="1"/>
</dbReference>
<reference evidence="3" key="1">
    <citation type="submission" date="2015-09" db="EMBL/GenBank/DDBJ databases">
        <title>Scylla olivacea transcriptome.</title>
        <authorList>
            <person name="Ikhwanuddin M."/>
        </authorList>
    </citation>
    <scope>NUCLEOTIDE SEQUENCE</scope>
</reference>
<dbReference type="CDD" id="cd17352">
    <property type="entry name" value="MFS_MCT_SLC16"/>
    <property type="match status" value="1"/>
</dbReference>
<feature type="transmembrane region" description="Helical" evidence="2">
    <location>
        <begin position="223"/>
        <end position="241"/>
    </location>
</feature>
<dbReference type="InterPro" id="IPR050327">
    <property type="entry name" value="Proton-linked_MCT"/>
</dbReference>
<evidence type="ECO:0000256" key="1">
    <source>
        <dbReference type="SAM" id="MobiDB-lite"/>
    </source>
</evidence>
<proteinExistence type="predicted"/>
<dbReference type="Pfam" id="PF07690">
    <property type="entry name" value="MFS_1"/>
    <property type="match status" value="2"/>
</dbReference>
<feature type="transmembrane region" description="Helical" evidence="2">
    <location>
        <begin position="687"/>
        <end position="705"/>
    </location>
</feature>
<dbReference type="GO" id="GO:0008028">
    <property type="term" value="F:monocarboxylic acid transmembrane transporter activity"/>
    <property type="evidence" value="ECO:0007669"/>
    <property type="project" value="TreeGrafter"/>
</dbReference>
<evidence type="ECO:0000256" key="2">
    <source>
        <dbReference type="SAM" id="Phobius"/>
    </source>
</evidence>
<accession>A0A0N7ZCA7</accession>
<feature type="compositionally biased region" description="Polar residues" evidence="1">
    <location>
        <begin position="348"/>
        <end position="358"/>
    </location>
</feature>
<name>A0A0N7ZCA7_SCYOL</name>
<dbReference type="EMBL" id="GDRN01070211">
    <property type="protein sequence ID" value="JAI63920.1"/>
    <property type="molecule type" value="Transcribed_RNA"/>
</dbReference>
<dbReference type="InterPro" id="IPR036259">
    <property type="entry name" value="MFS_trans_sf"/>
</dbReference>
<feature type="transmembrane region" description="Helical" evidence="2">
    <location>
        <begin position="764"/>
        <end position="786"/>
    </location>
</feature>
<dbReference type="PANTHER" id="PTHR11360:SF286">
    <property type="entry name" value="GH22266P"/>
    <property type="match status" value="1"/>
</dbReference>
<keyword evidence="2" id="KW-1133">Transmembrane helix</keyword>
<feature type="transmembrane region" description="Helical" evidence="2">
    <location>
        <begin position="158"/>
        <end position="184"/>
    </location>
</feature>
<evidence type="ECO:0000313" key="3">
    <source>
        <dbReference type="EMBL" id="JAI63920.1"/>
    </source>
</evidence>
<organism evidence="3">
    <name type="scientific">Scylla olivacea</name>
    <name type="common">Orange mud crab</name>
    <name type="synonym">Cancer olivacea</name>
    <dbReference type="NCBI Taxonomy" id="85551"/>
    <lineage>
        <taxon>Eukaryota</taxon>
        <taxon>Metazoa</taxon>
        <taxon>Ecdysozoa</taxon>
        <taxon>Arthropoda</taxon>
        <taxon>Crustacea</taxon>
        <taxon>Multicrustacea</taxon>
        <taxon>Malacostraca</taxon>
        <taxon>Eumalacostraca</taxon>
        <taxon>Eucarida</taxon>
        <taxon>Decapoda</taxon>
        <taxon>Pleocyemata</taxon>
        <taxon>Brachyura</taxon>
        <taxon>Eubrachyura</taxon>
        <taxon>Portunoidea</taxon>
        <taxon>Portunidae</taxon>
        <taxon>Portuninae</taxon>
        <taxon>Scylla</taxon>
    </lineage>
</organism>
<feature type="transmembrane region" description="Helical" evidence="2">
    <location>
        <begin position="104"/>
        <end position="122"/>
    </location>
</feature>
<sequence length="864" mass="92495">MVDRPKKGARSKARTVSFSEDLQSEFEGREEGGHTGSVQYDDDDDAASVTSLPGELPPPPDGGWGWVIVAVSFLCNAIVDGIAYSFSPFLDTISVQFGAPKGKVAWIPSLLAGVYLSAGPIVSALTNKFGCRSVCIFGGIIASFAYFITIFANSVEYLMVFQGVLGGIGFGLVYLPAVVCVGYYFESKRALATGIAVCGSGIGTMIFPPLLNYLISVFSWQGTHLLIAGFILNCCWFGALMRPLEVPRMKKKDLLQRLAEEKRANMEGGSLCDSTYLTYTHPDGSVERRPRKGMNPDPGVHSHLNLSGYLTPVSTNLALPTIQETQGSTPPDKESPLAAEADPPATSAVESSHTNGMEKQTLLGSGGEPHPLPARVAALATAAKMPRNCSQPAMNQGSFSVIPKNGSVPNFERRLSKVEIASTMKVVPATPKASSSNLRALGSQEMRRMSGGYGRVNSNSSFMDADSVILKMRRSSSRSMMLRPMSRQDIFYSGSIANLREFKSQASMLSYRESALNLQGTGASRAVLDALDGPDDSEETCSCLPESIRGTLSQMMDFSLLKNPIFLLIGVANLFGMLGFYTPFVYLPSAAIEKGVDPEYATFLISLIGITNTIGRVLSGIIADLPCVSPLWINNICIIMSGVCVFFTPFASSYSSFVVLSLFFGFFVSPFIALTSIIIVDLLSLRQLTNAFGLLCIFRGIAGILGPPVSAAYISLSSIILVQLLGLSQLTNAFGLLILFRGSASMVGAPISGSIYDATHSYDISFYSAGALLFVCAGLHCAVPLVQRLWSQDSRPVTYTTNEEYLASVPEEGESEAVSPDAGVGIVLDIKPKDFAVVMQESGENKIVLDASQNEKGKESVSSL</sequence>
<feature type="region of interest" description="Disordered" evidence="1">
    <location>
        <begin position="1"/>
        <end position="44"/>
    </location>
</feature>
<dbReference type="InterPro" id="IPR011701">
    <property type="entry name" value="MFS"/>
</dbReference>
<dbReference type="SUPFAM" id="SSF103473">
    <property type="entry name" value="MFS general substrate transporter"/>
    <property type="match status" value="2"/>
</dbReference>
<feature type="transmembrane region" description="Helical" evidence="2">
    <location>
        <begin position="631"/>
        <end position="651"/>
    </location>
</feature>
<keyword evidence="2" id="KW-0812">Transmembrane</keyword>
<feature type="transmembrane region" description="Helical" evidence="2">
    <location>
        <begin position="134"/>
        <end position="152"/>
    </location>
</feature>
<dbReference type="AlphaFoldDB" id="A0A0N7ZCA7"/>
<feature type="transmembrane region" description="Helical" evidence="2">
    <location>
        <begin position="600"/>
        <end position="619"/>
    </location>
</feature>
<feature type="transmembrane region" description="Helical" evidence="2">
    <location>
        <begin position="191"/>
        <end position="211"/>
    </location>
</feature>
<dbReference type="Gene3D" id="1.20.1250.20">
    <property type="entry name" value="MFS general substrate transporter like domains"/>
    <property type="match status" value="2"/>
</dbReference>
<feature type="transmembrane region" description="Helical" evidence="2">
    <location>
        <begin position="657"/>
        <end position="680"/>
    </location>
</feature>
<evidence type="ECO:0008006" key="4">
    <source>
        <dbReference type="Google" id="ProtNLM"/>
    </source>
</evidence>